<proteinExistence type="predicted"/>
<sequence>MATKPDYQNIVKEILLAYAKLKPAYGDIDSRVMFDDERAS</sequence>
<reference evidence="1 2" key="1">
    <citation type="journal article" date="2014" name="Nature">
        <title>An environmental bacterial taxon with a large and distinct metabolic repertoire.</title>
        <authorList>
            <person name="Wilson M.C."/>
            <person name="Mori T."/>
            <person name="Ruckert C."/>
            <person name="Uria A.R."/>
            <person name="Helf M.J."/>
            <person name="Takada K."/>
            <person name="Gernert C."/>
            <person name="Steffens U.A."/>
            <person name="Heycke N."/>
            <person name="Schmitt S."/>
            <person name="Rinke C."/>
            <person name="Helfrich E.J."/>
            <person name="Brachmann A.O."/>
            <person name="Gurgui C."/>
            <person name="Wakimoto T."/>
            <person name="Kracht M."/>
            <person name="Crusemann M."/>
            <person name="Hentschel U."/>
            <person name="Abe I."/>
            <person name="Matsunaga S."/>
            <person name="Kalinowski J."/>
            <person name="Takeyama H."/>
            <person name="Piel J."/>
        </authorList>
    </citation>
    <scope>NUCLEOTIDE SEQUENCE [LARGE SCALE GENOMIC DNA]</scope>
    <source>
        <strain evidence="2">TSY2</strain>
    </source>
</reference>
<dbReference type="InterPro" id="IPR035943">
    <property type="entry name" value="XisI-like_sf"/>
</dbReference>
<dbReference type="EMBL" id="AZHX01001322">
    <property type="protein sequence ID" value="ETX04039.1"/>
    <property type="molecule type" value="Genomic_DNA"/>
</dbReference>
<accession>W4M119</accession>
<dbReference type="Gene3D" id="3.30.310.110">
    <property type="entry name" value="XisI-like"/>
    <property type="match status" value="1"/>
</dbReference>
<dbReference type="SUPFAM" id="SSF143847">
    <property type="entry name" value="XisI-like"/>
    <property type="match status" value="1"/>
</dbReference>
<dbReference type="AlphaFoldDB" id="W4M119"/>
<dbReference type="Proteomes" id="UP000019140">
    <property type="component" value="Unassembled WGS sequence"/>
</dbReference>
<protein>
    <submittedName>
        <fullName evidence="1">Uncharacterized protein</fullName>
    </submittedName>
</protein>
<comment type="caution">
    <text evidence="1">The sequence shown here is derived from an EMBL/GenBank/DDBJ whole genome shotgun (WGS) entry which is preliminary data.</text>
</comment>
<dbReference type="HOGENOM" id="CLU_3286590_0_0_7"/>
<evidence type="ECO:0000313" key="2">
    <source>
        <dbReference type="Proteomes" id="UP000019140"/>
    </source>
</evidence>
<name>W4M119_9BACT</name>
<keyword evidence="2" id="KW-1185">Reference proteome</keyword>
<organism evidence="1 2">
    <name type="scientific">Candidatus Entotheonella gemina</name>
    <dbReference type="NCBI Taxonomy" id="1429439"/>
    <lineage>
        <taxon>Bacteria</taxon>
        <taxon>Pseudomonadati</taxon>
        <taxon>Nitrospinota/Tectimicrobiota group</taxon>
        <taxon>Candidatus Tectimicrobiota</taxon>
        <taxon>Candidatus Entotheonellia</taxon>
        <taxon>Candidatus Entotheonellales</taxon>
        <taxon>Candidatus Entotheonellaceae</taxon>
        <taxon>Candidatus Entotheonella</taxon>
    </lineage>
</organism>
<evidence type="ECO:0000313" key="1">
    <source>
        <dbReference type="EMBL" id="ETX04039.1"/>
    </source>
</evidence>
<gene>
    <name evidence="1" type="ORF">ETSY2_31085</name>
</gene>